<name>A0A212R0A8_RHOAC</name>
<proteinExistence type="predicted"/>
<dbReference type="Proteomes" id="UP000198418">
    <property type="component" value="Unassembled WGS sequence"/>
</dbReference>
<dbReference type="RefSeq" id="WP_088519709.1">
    <property type="nucleotide sequence ID" value="NZ_FYDG01000002.1"/>
</dbReference>
<dbReference type="OrthoDB" id="8455499at2"/>
<organism evidence="1 2">
    <name type="scientific">Rhodoblastus acidophilus</name>
    <name type="common">Rhodopseudomonas acidophila</name>
    <dbReference type="NCBI Taxonomy" id="1074"/>
    <lineage>
        <taxon>Bacteria</taxon>
        <taxon>Pseudomonadati</taxon>
        <taxon>Pseudomonadota</taxon>
        <taxon>Alphaproteobacteria</taxon>
        <taxon>Hyphomicrobiales</taxon>
        <taxon>Rhodoblastaceae</taxon>
        <taxon>Rhodoblastus</taxon>
    </lineage>
</organism>
<evidence type="ECO:0000313" key="1">
    <source>
        <dbReference type="EMBL" id="SNB65237.1"/>
    </source>
</evidence>
<dbReference type="InterPro" id="IPR028148">
    <property type="entry name" value="Imm74"/>
</dbReference>
<reference evidence="2" key="1">
    <citation type="submission" date="2017-06" db="EMBL/GenBank/DDBJ databases">
        <authorList>
            <person name="Varghese N."/>
            <person name="Submissions S."/>
        </authorList>
    </citation>
    <scope>NUCLEOTIDE SEQUENCE [LARGE SCALE GENOMIC DNA]</scope>
    <source>
        <strain evidence="2">DSM 137</strain>
    </source>
</reference>
<dbReference type="Pfam" id="PF15603">
    <property type="entry name" value="Imm74"/>
    <property type="match status" value="1"/>
</dbReference>
<evidence type="ECO:0000313" key="2">
    <source>
        <dbReference type="Proteomes" id="UP000198418"/>
    </source>
</evidence>
<accession>A0A212R0A8</accession>
<dbReference type="EMBL" id="FYDG01000002">
    <property type="protein sequence ID" value="SNB65237.1"/>
    <property type="molecule type" value="Genomic_DNA"/>
</dbReference>
<keyword evidence="2" id="KW-1185">Reference proteome</keyword>
<gene>
    <name evidence="1" type="ORF">SAMN06265338_102175</name>
</gene>
<sequence length="89" mass="10136">MSKKRGDKPEVALTEGAIRVSWKGRVRTIMPSAKPPDADDDADFFVDLDDLVCWDPPDDETEIEMHELQRILEAIDEAFERMGLVVAYE</sequence>
<protein>
    <submittedName>
        <fullName evidence="1">Immunity protein 74</fullName>
    </submittedName>
</protein>
<dbReference type="AlphaFoldDB" id="A0A212R0A8"/>